<dbReference type="InterPro" id="IPR036390">
    <property type="entry name" value="WH_DNA-bd_sf"/>
</dbReference>
<dbReference type="Proteomes" id="UP000623461">
    <property type="component" value="Unassembled WGS sequence"/>
</dbReference>
<dbReference type="PROSITE" id="PS00519">
    <property type="entry name" value="HTH_ASNC_1"/>
    <property type="match status" value="1"/>
</dbReference>
<evidence type="ECO:0000259" key="5">
    <source>
        <dbReference type="PROSITE" id="PS51063"/>
    </source>
</evidence>
<dbReference type="Gene3D" id="1.10.10.10">
    <property type="entry name" value="Winged helix-like DNA-binding domain superfamily/Winged helix DNA-binding domain"/>
    <property type="match status" value="1"/>
</dbReference>
<evidence type="ECO:0000313" key="7">
    <source>
        <dbReference type="Proteomes" id="UP000623461"/>
    </source>
</evidence>
<dbReference type="InterPro" id="IPR014710">
    <property type="entry name" value="RmlC-like_jellyroll"/>
</dbReference>
<keyword evidence="3" id="KW-0804">Transcription</keyword>
<dbReference type="CDD" id="cd00038">
    <property type="entry name" value="CAP_ED"/>
    <property type="match status" value="1"/>
</dbReference>
<evidence type="ECO:0000256" key="2">
    <source>
        <dbReference type="ARBA" id="ARBA00023125"/>
    </source>
</evidence>
<dbReference type="InterPro" id="IPR018490">
    <property type="entry name" value="cNMP-bd_dom_sf"/>
</dbReference>
<evidence type="ECO:0000256" key="3">
    <source>
        <dbReference type="ARBA" id="ARBA00023163"/>
    </source>
</evidence>
<dbReference type="SUPFAM" id="SSF46785">
    <property type="entry name" value="Winged helix' DNA-binding domain"/>
    <property type="match status" value="1"/>
</dbReference>
<keyword evidence="2" id="KW-0238">DNA-binding</keyword>
<dbReference type="EMBL" id="BMNZ01000015">
    <property type="protein sequence ID" value="GGN10509.1"/>
    <property type="molecule type" value="Genomic_DNA"/>
</dbReference>
<evidence type="ECO:0000313" key="6">
    <source>
        <dbReference type="EMBL" id="GGN10509.1"/>
    </source>
</evidence>
<dbReference type="SUPFAM" id="SSF51206">
    <property type="entry name" value="cAMP-binding domain-like"/>
    <property type="match status" value="1"/>
</dbReference>
<dbReference type="PRINTS" id="PR00034">
    <property type="entry name" value="HTHCRP"/>
</dbReference>
<reference evidence="7" key="1">
    <citation type="journal article" date="2019" name="Int. J. Syst. Evol. Microbiol.">
        <title>The Global Catalogue of Microorganisms (GCM) 10K type strain sequencing project: providing services to taxonomists for standard genome sequencing and annotation.</title>
        <authorList>
            <consortium name="The Broad Institute Genomics Platform"/>
            <consortium name="The Broad Institute Genome Sequencing Center for Infectious Disease"/>
            <person name="Wu L."/>
            <person name="Ma J."/>
        </authorList>
    </citation>
    <scope>NUCLEOTIDE SEQUENCE [LARGE SCALE GENOMIC DNA]</scope>
    <source>
        <strain evidence="7">JCM 1365</strain>
    </source>
</reference>
<dbReference type="InterPro" id="IPR012318">
    <property type="entry name" value="HTH_CRP"/>
</dbReference>
<feature type="domain" description="Cyclic nucleotide-binding" evidence="4">
    <location>
        <begin position="22"/>
        <end position="141"/>
    </location>
</feature>
<dbReference type="Pfam" id="PF00027">
    <property type="entry name" value="cNMP_binding"/>
    <property type="match status" value="1"/>
</dbReference>
<accession>A0ABQ2ILL5</accession>
<dbReference type="PANTHER" id="PTHR24567:SF68">
    <property type="entry name" value="DNA-BINDING TRANSCRIPTIONAL DUAL REGULATOR CRP"/>
    <property type="match status" value="1"/>
</dbReference>
<dbReference type="InterPro" id="IPR036388">
    <property type="entry name" value="WH-like_DNA-bd_sf"/>
</dbReference>
<dbReference type="Pfam" id="PF13545">
    <property type="entry name" value="HTH_Crp_2"/>
    <property type="match status" value="1"/>
</dbReference>
<keyword evidence="1" id="KW-0805">Transcription regulation</keyword>
<comment type="caution">
    <text evidence="6">The sequence shown here is derived from an EMBL/GenBank/DDBJ whole genome shotgun (WGS) entry which is preliminary data.</text>
</comment>
<name>A0ABQ2ILL5_9MICO</name>
<proteinExistence type="predicted"/>
<protein>
    <submittedName>
        <fullName evidence="6">Crp/Fnr family transcriptional regulator</fullName>
    </submittedName>
</protein>
<dbReference type="PROSITE" id="PS51063">
    <property type="entry name" value="HTH_CRP_2"/>
    <property type="match status" value="1"/>
</dbReference>
<evidence type="ECO:0000256" key="1">
    <source>
        <dbReference type="ARBA" id="ARBA00023015"/>
    </source>
</evidence>
<organism evidence="6 7">
    <name type="scientific">Terrabacter tumescens</name>
    <dbReference type="NCBI Taxonomy" id="60443"/>
    <lineage>
        <taxon>Bacteria</taxon>
        <taxon>Bacillati</taxon>
        <taxon>Actinomycetota</taxon>
        <taxon>Actinomycetes</taxon>
        <taxon>Micrococcales</taxon>
        <taxon>Intrasporangiaceae</taxon>
        <taxon>Terrabacter</taxon>
    </lineage>
</organism>
<evidence type="ECO:0000259" key="4">
    <source>
        <dbReference type="PROSITE" id="PS50042"/>
    </source>
</evidence>
<dbReference type="InterPro" id="IPR019885">
    <property type="entry name" value="Tscrpt_reg_HTH_AsnC-type_CS"/>
</dbReference>
<gene>
    <name evidence="6" type="ORF">GCM10009721_43180</name>
</gene>
<keyword evidence="7" id="KW-1185">Reference proteome</keyword>
<dbReference type="SMART" id="SM00100">
    <property type="entry name" value="cNMP"/>
    <property type="match status" value="1"/>
</dbReference>
<dbReference type="PANTHER" id="PTHR24567">
    <property type="entry name" value="CRP FAMILY TRANSCRIPTIONAL REGULATORY PROTEIN"/>
    <property type="match status" value="1"/>
</dbReference>
<sequence>MRSRSASTGADHRFACVSRVPLFAGLSVDDRHRIAEVAVTHRYARGEQVHRPGEESGLRIVHGGRVKVYRANEAGVEQLLRILRPGDFLGETTLLTGRPVDSWAVALEAAEVCVVGGSEISRLLRERPEVATRMLSAMSARLEAAEQQLSTVTGASVGARLASQLLELADEAGATTFRLPSTKKDLASYLATTPETLSRRLADLQDSGVVRLGPRGLVEVRDLQRLRAAARA</sequence>
<dbReference type="InterPro" id="IPR000595">
    <property type="entry name" value="cNMP-bd_dom"/>
</dbReference>
<dbReference type="SMART" id="SM00419">
    <property type="entry name" value="HTH_CRP"/>
    <property type="match status" value="1"/>
</dbReference>
<feature type="domain" description="HTH crp-type" evidence="5">
    <location>
        <begin position="155"/>
        <end position="224"/>
    </location>
</feature>
<dbReference type="InterPro" id="IPR050397">
    <property type="entry name" value="Env_Response_Regulators"/>
</dbReference>
<dbReference type="PROSITE" id="PS50042">
    <property type="entry name" value="CNMP_BINDING_3"/>
    <property type="match status" value="1"/>
</dbReference>
<dbReference type="Gene3D" id="2.60.120.10">
    <property type="entry name" value="Jelly Rolls"/>
    <property type="match status" value="1"/>
</dbReference>